<dbReference type="Gene3D" id="2.40.420.20">
    <property type="match status" value="1"/>
</dbReference>
<feature type="domain" description="CzcB-like C-terminal circularly permuted SH3-like" evidence="5">
    <location>
        <begin position="276"/>
        <end position="329"/>
    </location>
</feature>
<organism evidence="6 7">
    <name type="scientific">Shewanella corallii</name>
    <dbReference type="NCBI Taxonomy" id="560080"/>
    <lineage>
        <taxon>Bacteria</taxon>
        <taxon>Pseudomonadati</taxon>
        <taxon>Pseudomonadota</taxon>
        <taxon>Gammaproteobacteria</taxon>
        <taxon>Alteromonadales</taxon>
        <taxon>Shewanellaceae</taxon>
        <taxon>Shewanella</taxon>
    </lineage>
</organism>
<evidence type="ECO:0000256" key="1">
    <source>
        <dbReference type="ARBA" id="ARBA00009477"/>
    </source>
</evidence>
<dbReference type="Pfam" id="PF25876">
    <property type="entry name" value="HH_MFP_RND"/>
    <property type="match status" value="1"/>
</dbReference>
<dbReference type="InterPro" id="IPR058625">
    <property type="entry name" value="MdtA-like_BSH"/>
</dbReference>
<dbReference type="Gene3D" id="1.10.287.470">
    <property type="entry name" value="Helix hairpin bin"/>
    <property type="match status" value="1"/>
</dbReference>
<dbReference type="InterPro" id="IPR058649">
    <property type="entry name" value="CzcB_C"/>
</dbReference>
<name>A0ABT0NA91_9GAMM</name>
<evidence type="ECO:0000259" key="5">
    <source>
        <dbReference type="Pfam" id="PF25975"/>
    </source>
</evidence>
<comment type="caution">
    <text evidence="6">The sequence shown here is derived from an EMBL/GenBank/DDBJ whole genome shotgun (WGS) entry which is preliminary data.</text>
</comment>
<dbReference type="Pfam" id="PF25917">
    <property type="entry name" value="BSH_RND"/>
    <property type="match status" value="1"/>
</dbReference>
<dbReference type="Pfam" id="PF25975">
    <property type="entry name" value="CzcB_C"/>
    <property type="match status" value="1"/>
</dbReference>
<feature type="domain" description="Multidrug resistance protein MdtA-like alpha-helical hairpin" evidence="3">
    <location>
        <begin position="92"/>
        <end position="161"/>
    </location>
</feature>
<feature type="domain" description="Multidrug resistance protein MdtA-like barrel-sandwich hybrid" evidence="4">
    <location>
        <begin position="52"/>
        <end position="187"/>
    </location>
</feature>
<comment type="similarity">
    <text evidence="1">Belongs to the membrane fusion protein (MFP) (TC 8.A.1) family.</text>
</comment>
<dbReference type="InterPro" id="IPR058624">
    <property type="entry name" value="MdtA-like_HH"/>
</dbReference>
<dbReference type="PANTHER" id="PTHR30469:SF18">
    <property type="entry name" value="RESISTANCE-NODULATION-CELL DIVISION (RND) EFFLUX MEMBRANE FUSION PROTEIN-RELATED"/>
    <property type="match status" value="1"/>
</dbReference>
<keyword evidence="2" id="KW-0732">Signal</keyword>
<dbReference type="Gene3D" id="2.40.50.100">
    <property type="match status" value="1"/>
</dbReference>
<gene>
    <name evidence="6" type="ORF">L2725_16460</name>
</gene>
<keyword evidence="7" id="KW-1185">Reference proteome</keyword>
<evidence type="ECO:0000259" key="3">
    <source>
        <dbReference type="Pfam" id="PF25876"/>
    </source>
</evidence>
<evidence type="ECO:0000313" key="7">
    <source>
        <dbReference type="Proteomes" id="UP001202831"/>
    </source>
</evidence>
<dbReference type="NCBIfam" id="TIGR01730">
    <property type="entry name" value="RND_mfp"/>
    <property type="match status" value="1"/>
</dbReference>
<dbReference type="Proteomes" id="UP001202831">
    <property type="component" value="Unassembled WGS sequence"/>
</dbReference>
<dbReference type="Gene3D" id="2.40.30.170">
    <property type="match status" value="1"/>
</dbReference>
<dbReference type="RefSeq" id="WP_249249933.1">
    <property type="nucleotide sequence ID" value="NZ_JAKIKT010000007.1"/>
</dbReference>
<evidence type="ECO:0000313" key="6">
    <source>
        <dbReference type="EMBL" id="MCL2915348.1"/>
    </source>
</evidence>
<feature type="chain" id="PRO_5047410622" evidence="2">
    <location>
        <begin position="24"/>
        <end position="341"/>
    </location>
</feature>
<protein>
    <submittedName>
        <fullName evidence="6">Efflux RND transporter periplasmic adaptor subunit</fullName>
    </submittedName>
</protein>
<dbReference type="EMBL" id="JAKIKT010000007">
    <property type="protein sequence ID" value="MCL2915348.1"/>
    <property type="molecule type" value="Genomic_DNA"/>
</dbReference>
<dbReference type="PANTHER" id="PTHR30469">
    <property type="entry name" value="MULTIDRUG RESISTANCE PROTEIN MDTA"/>
    <property type="match status" value="1"/>
</dbReference>
<feature type="signal peptide" evidence="2">
    <location>
        <begin position="1"/>
        <end position="23"/>
    </location>
</feature>
<proteinExistence type="inferred from homology"/>
<evidence type="ECO:0000259" key="4">
    <source>
        <dbReference type="Pfam" id="PF25917"/>
    </source>
</evidence>
<sequence>MIRRKRTFSAIALGLVLSSNSLAAEAVDTLTITQTPQNRYLTLDATIEPVKAATVSAQTSGRVLNINYDVNDKVPANASLLEITSIEQGASLAAAEAEFARANALNADAQAQLQRFSDLFPQGAVSRGEMDRVTAQAKNAQGAVEAAKAGVEKARESVAYTQVYAPFSGIVTQRHVEIGEAVAPGQALLSGYSLNQMRAVLMVPQQYLPALKNNSQINIALDDGRRFQLDKFQIFNFASAVGHNFEVRVPFPEQTPDMAPGTMAKASFVIEKRPMVLVPQSALYTQNELSAVYLKQGDKFLLTQVRVGENQADQVVILAGLRKGDVIALNAYDALLKQRAP</sequence>
<dbReference type="SUPFAM" id="SSF111369">
    <property type="entry name" value="HlyD-like secretion proteins"/>
    <property type="match status" value="1"/>
</dbReference>
<dbReference type="InterPro" id="IPR006143">
    <property type="entry name" value="RND_pump_MFP"/>
</dbReference>
<reference evidence="6 7" key="1">
    <citation type="submission" date="2022-01" db="EMBL/GenBank/DDBJ databases">
        <title>Whole genome-based taxonomy of the Shewanellaceae.</title>
        <authorList>
            <person name="Martin-Rodriguez A.J."/>
        </authorList>
    </citation>
    <scope>NUCLEOTIDE SEQUENCE [LARGE SCALE GENOMIC DNA]</scope>
    <source>
        <strain evidence="6 7">DSM 21332</strain>
    </source>
</reference>
<evidence type="ECO:0000256" key="2">
    <source>
        <dbReference type="SAM" id="SignalP"/>
    </source>
</evidence>
<accession>A0ABT0NA91</accession>